<dbReference type="Gene3D" id="2.60.40.60">
    <property type="entry name" value="Cadherins"/>
    <property type="match status" value="2"/>
</dbReference>
<comment type="caution">
    <text evidence="7">The sequence shown here is derived from an EMBL/GenBank/DDBJ whole genome shotgun (WGS) entry which is preliminary data.</text>
</comment>
<dbReference type="SMART" id="SM00112">
    <property type="entry name" value="CA"/>
    <property type="match status" value="2"/>
</dbReference>
<dbReference type="InterPro" id="IPR011889">
    <property type="entry name" value="Liste_lipo_26"/>
</dbReference>
<dbReference type="Pfam" id="PF03382">
    <property type="entry name" value="DUF285"/>
    <property type="match status" value="1"/>
</dbReference>
<feature type="signal peptide" evidence="5">
    <location>
        <begin position="1"/>
        <end position="23"/>
    </location>
</feature>
<dbReference type="GO" id="GO:0016342">
    <property type="term" value="C:catenin complex"/>
    <property type="evidence" value="ECO:0007669"/>
    <property type="project" value="TreeGrafter"/>
</dbReference>
<evidence type="ECO:0000256" key="4">
    <source>
        <dbReference type="ARBA" id="ARBA00023136"/>
    </source>
</evidence>
<dbReference type="InterPro" id="IPR002126">
    <property type="entry name" value="Cadherin-like_dom"/>
</dbReference>
<dbReference type="SUPFAM" id="SSF49313">
    <property type="entry name" value="Cadherin-like"/>
    <property type="match status" value="2"/>
</dbReference>
<evidence type="ECO:0000313" key="9">
    <source>
        <dbReference type="Proteomes" id="UP000284189"/>
    </source>
</evidence>
<evidence type="ECO:0000313" key="7">
    <source>
        <dbReference type="EMBL" id="RIV68451.1"/>
    </source>
</evidence>
<evidence type="ECO:0000259" key="6">
    <source>
        <dbReference type="PROSITE" id="PS50268"/>
    </source>
</evidence>
<dbReference type="NCBIfam" id="TIGR02167">
    <property type="entry name" value="Liste_lipo_26"/>
    <property type="match status" value="4"/>
</dbReference>
<gene>
    <name evidence="7" type="ORF">D2U88_14630</name>
    <name evidence="8" type="ORF">FQ019_14475</name>
</gene>
<organism evidence="7 9">
    <name type="scientific">Flagellimonas aequoris</name>
    <dbReference type="NCBI Taxonomy" id="2306997"/>
    <lineage>
        <taxon>Bacteria</taxon>
        <taxon>Pseudomonadati</taxon>
        <taxon>Bacteroidota</taxon>
        <taxon>Flavobacteriia</taxon>
        <taxon>Flavobacteriales</taxon>
        <taxon>Flavobacteriaceae</taxon>
        <taxon>Flagellimonas</taxon>
    </lineage>
</organism>
<dbReference type="AlphaFoldDB" id="A0A418N3I8"/>
<dbReference type="PANTHER" id="PTHR24027">
    <property type="entry name" value="CADHERIN-23"/>
    <property type="match status" value="1"/>
</dbReference>
<comment type="subcellular location">
    <subcellularLocation>
        <location evidence="1">Membrane</location>
    </subcellularLocation>
</comment>
<keyword evidence="10" id="KW-1185">Reference proteome</keyword>
<feature type="chain" id="PRO_5019532119" evidence="5">
    <location>
        <begin position="24"/>
        <end position="598"/>
    </location>
</feature>
<dbReference type="GO" id="GO:0045296">
    <property type="term" value="F:cadherin binding"/>
    <property type="evidence" value="ECO:0007669"/>
    <property type="project" value="TreeGrafter"/>
</dbReference>
<dbReference type="EMBL" id="QXFJ01000030">
    <property type="protein sequence ID" value="RIV68451.1"/>
    <property type="molecule type" value="Genomic_DNA"/>
</dbReference>
<keyword evidence="3" id="KW-0106">Calcium</keyword>
<evidence type="ECO:0000256" key="2">
    <source>
        <dbReference type="ARBA" id="ARBA00022737"/>
    </source>
</evidence>
<reference evidence="7 9" key="1">
    <citation type="submission" date="2018-08" db="EMBL/GenBank/DDBJ databases">
        <title>Proposal of Muricauda 72 sp.nov. and Muricauda NH166 sp.nov., isolated from seawater.</title>
        <authorList>
            <person name="Cheng H."/>
            <person name="Wu Y.-H."/>
            <person name="Guo L.-L."/>
            <person name="Xu X.-W."/>
        </authorList>
    </citation>
    <scope>NUCLEOTIDE SEQUENCE [LARGE SCALE GENOMIC DNA]</scope>
    <source>
        <strain evidence="7 9">NH166</strain>
    </source>
</reference>
<dbReference type="OrthoDB" id="9813840at2"/>
<dbReference type="RefSeq" id="WP_119641291.1">
    <property type="nucleotide sequence ID" value="NZ_QXFJ01000030.1"/>
</dbReference>
<evidence type="ECO:0000256" key="1">
    <source>
        <dbReference type="ARBA" id="ARBA00004370"/>
    </source>
</evidence>
<dbReference type="PANTHER" id="PTHR24027:SF438">
    <property type="entry name" value="CADHERIN 23"/>
    <property type="match status" value="1"/>
</dbReference>
<feature type="domain" description="Cadherin" evidence="6">
    <location>
        <begin position="36"/>
        <end position="132"/>
    </location>
</feature>
<dbReference type="InterPro" id="IPR039808">
    <property type="entry name" value="Cadherin"/>
</dbReference>
<dbReference type="Proteomes" id="UP000321528">
    <property type="component" value="Unassembled WGS sequence"/>
</dbReference>
<protein>
    <submittedName>
        <fullName evidence="7">BspA family leucine-rich repeat surface protein</fullName>
    </submittedName>
</protein>
<dbReference type="CDD" id="cd11304">
    <property type="entry name" value="Cadherin_repeat"/>
    <property type="match status" value="1"/>
</dbReference>
<accession>A0A418N3I8</accession>
<evidence type="ECO:0000256" key="5">
    <source>
        <dbReference type="SAM" id="SignalP"/>
    </source>
</evidence>
<name>A0A418N3I8_9FLAO</name>
<dbReference type="GO" id="GO:0008013">
    <property type="term" value="F:beta-catenin binding"/>
    <property type="evidence" value="ECO:0007669"/>
    <property type="project" value="TreeGrafter"/>
</dbReference>
<dbReference type="Pfam" id="PF00028">
    <property type="entry name" value="Cadherin"/>
    <property type="match status" value="1"/>
</dbReference>
<reference evidence="8 10" key="2">
    <citation type="submission" date="2019-07" db="EMBL/GenBank/DDBJ databases">
        <title>Draft genome of two Muricauda strains isolated from deep sea.</title>
        <authorList>
            <person name="Sun C."/>
        </authorList>
    </citation>
    <scope>NUCLEOTIDE SEQUENCE [LARGE SCALE GENOMIC DNA]</scope>
    <source>
        <strain evidence="8 10">NH166</strain>
    </source>
</reference>
<sequence>MKNIMKKFAVVLLAFAFVWSCSKDDSPTPAKNTVPVIAAQSFSVAADILDTQTIGTVVASDADKDALTFSIKTNDNALFAITTSGVLSLAAGKSLATEPKAQYIITVEVTDGEDAATASITINVAHNAVPIIADQDFSVSEDISDEEIIGTVEATDADNDDLTFEITVNDNDLFEISTSGELSLATGKNLDYETSEKHSITVSVSDGKASSEATVIITVADVDETLAGDPNSFVTTWKTETNNEEIVITTDIVLTYDYIIDWGDGTVETITSSVGASHIYANAGEHKVAIQGMFPHIKMFEQIEMGPKLVSIDQWGNIQWSSMSGAFGDCENMVLKASDTPDLSQVNDMSYMFANATSFNQDISNWDTSNVVDMSYMFSQATSFNQDIGNWDISKVTHTAYMFSEASSFNQNIGNWDTSNVVDMSYMFSQATSFNQDIGNWDISKVTTIAYMFFGASSFNQNLGNWDTSNVTTMHGTFANATSFNQDVGNWDISKVTSIAYMFFGASSFNQNLGNWVIKNITNMDGMFNNSGMSSSKYSATLIGWGNQGNVFIPNGITLGAVGISFCNDSDTDYFRNTVLISENGWTINDTGGAVMCF</sequence>
<dbReference type="InterPro" id="IPR015919">
    <property type="entry name" value="Cadherin-like_sf"/>
</dbReference>
<evidence type="ECO:0000313" key="10">
    <source>
        <dbReference type="Proteomes" id="UP000321528"/>
    </source>
</evidence>
<keyword evidence="4" id="KW-0472">Membrane</keyword>
<dbReference type="InterPro" id="IPR005046">
    <property type="entry name" value="DUF285"/>
</dbReference>
<dbReference type="Proteomes" id="UP000284189">
    <property type="component" value="Unassembled WGS sequence"/>
</dbReference>
<keyword evidence="5" id="KW-0732">Signal</keyword>
<dbReference type="GO" id="GO:0016477">
    <property type="term" value="P:cell migration"/>
    <property type="evidence" value="ECO:0007669"/>
    <property type="project" value="TreeGrafter"/>
</dbReference>
<evidence type="ECO:0000313" key="8">
    <source>
        <dbReference type="EMBL" id="TXK00145.1"/>
    </source>
</evidence>
<feature type="domain" description="Cadherin" evidence="6">
    <location>
        <begin position="131"/>
        <end position="232"/>
    </location>
</feature>
<dbReference type="PROSITE" id="PS50268">
    <property type="entry name" value="CADHERIN_2"/>
    <property type="match status" value="2"/>
</dbReference>
<evidence type="ECO:0000256" key="3">
    <source>
        <dbReference type="ARBA" id="ARBA00022837"/>
    </source>
</evidence>
<keyword evidence="2" id="KW-0677">Repeat</keyword>
<dbReference type="GO" id="GO:0007156">
    <property type="term" value="P:homophilic cell adhesion via plasma membrane adhesion molecules"/>
    <property type="evidence" value="ECO:0007669"/>
    <property type="project" value="InterPro"/>
</dbReference>
<dbReference type="GO" id="GO:0005509">
    <property type="term" value="F:calcium ion binding"/>
    <property type="evidence" value="ECO:0007669"/>
    <property type="project" value="InterPro"/>
</dbReference>
<dbReference type="EMBL" id="VNWL01000029">
    <property type="protein sequence ID" value="TXK00145.1"/>
    <property type="molecule type" value="Genomic_DNA"/>
</dbReference>
<proteinExistence type="predicted"/>